<keyword evidence="9" id="KW-1185">Reference proteome</keyword>
<dbReference type="OrthoDB" id="6236597at2759"/>
<evidence type="ECO:0000256" key="2">
    <source>
        <dbReference type="ARBA" id="ARBA00013019"/>
    </source>
</evidence>
<evidence type="ECO:0000313" key="9">
    <source>
        <dbReference type="Proteomes" id="UP000281553"/>
    </source>
</evidence>
<dbReference type="GO" id="GO:0006006">
    <property type="term" value="P:glucose metabolic process"/>
    <property type="evidence" value="ECO:0007669"/>
    <property type="project" value="InterPro"/>
</dbReference>
<evidence type="ECO:0000259" key="7">
    <source>
        <dbReference type="Pfam" id="PF02781"/>
    </source>
</evidence>
<evidence type="ECO:0000256" key="3">
    <source>
        <dbReference type="ARBA" id="ARBA00022857"/>
    </source>
</evidence>
<dbReference type="Pfam" id="PF02781">
    <property type="entry name" value="G6PD_C"/>
    <property type="match status" value="1"/>
</dbReference>
<evidence type="ECO:0000256" key="4">
    <source>
        <dbReference type="ARBA" id="ARBA00023002"/>
    </source>
</evidence>
<dbReference type="GO" id="GO:0050661">
    <property type="term" value="F:NADP binding"/>
    <property type="evidence" value="ECO:0007669"/>
    <property type="project" value="InterPro"/>
</dbReference>
<keyword evidence="5" id="KW-0119">Carbohydrate metabolism</keyword>
<dbReference type="PANTHER" id="PTHR23429:SF0">
    <property type="entry name" value="GLUCOSE-6-PHOSPHATE 1-DEHYDROGENASE"/>
    <property type="match status" value="1"/>
</dbReference>
<dbReference type="AlphaFoldDB" id="A0A3P6R850"/>
<reference evidence="8 9" key="1">
    <citation type="submission" date="2018-11" db="EMBL/GenBank/DDBJ databases">
        <authorList>
            <consortium name="Pathogen Informatics"/>
        </authorList>
    </citation>
    <scope>NUCLEOTIDE SEQUENCE [LARGE SCALE GENOMIC DNA]</scope>
</reference>
<dbReference type="PANTHER" id="PTHR23429">
    <property type="entry name" value="GLUCOSE-6-PHOSPHATE 1-DEHYDROGENASE G6PD"/>
    <property type="match status" value="1"/>
</dbReference>
<protein>
    <recommendedName>
        <fullName evidence="2">glucose-6-phosphate dehydrogenase (NADP(+))</fullName>
        <ecNumber evidence="2">1.1.1.49</ecNumber>
    </recommendedName>
</protein>
<feature type="domain" description="Glucose-6-phosphate dehydrogenase C-terminal" evidence="7">
    <location>
        <begin position="2"/>
        <end position="37"/>
    </location>
</feature>
<name>A0A3P6R850_DIBLA</name>
<gene>
    <name evidence="8" type="ORF">DILT_LOCUS1185</name>
</gene>
<evidence type="ECO:0000256" key="5">
    <source>
        <dbReference type="ARBA" id="ARBA00023277"/>
    </source>
</evidence>
<keyword evidence="3" id="KW-0521">NADP</keyword>
<dbReference type="Proteomes" id="UP000281553">
    <property type="component" value="Unassembled WGS sequence"/>
</dbReference>
<proteinExistence type="predicted"/>
<dbReference type="InterPro" id="IPR022675">
    <property type="entry name" value="G6P_DH_C"/>
</dbReference>
<comment type="pathway">
    <text evidence="1">Carbohydrate degradation; pentose phosphate pathway.</text>
</comment>
<dbReference type="GO" id="GO:0009051">
    <property type="term" value="P:pentose-phosphate shunt, oxidative branch"/>
    <property type="evidence" value="ECO:0007669"/>
    <property type="project" value="TreeGrafter"/>
</dbReference>
<organism evidence="8 9">
    <name type="scientific">Dibothriocephalus latus</name>
    <name type="common">Fish tapeworm</name>
    <name type="synonym">Diphyllobothrium latum</name>
    <dbReference type="NCBI Taxonomy" id="60516"/>
    <lineage>
        <taxon>Eukaryota</taxon>
        <taxon>Metazoa</taxon>
        <taxon>Spiralia</taxon>
        <taxon>Lophotrochozoa</taxon>
        <taxon>Platyhelminthes</taxon>
        <taxon>Cestoda</taxon>
        <taxon>Eucestoda</taxon>
        <taxon>Diphyllobothriidea</taxon>
        <taxon>Diphyllobothriidae</taxon>
        <taxon>Dibothriocephalus</taxon>
    </lineage>
</organism>
<evidence type="ECO:0000256" key="1">
    <source>
        <dbReference type="ARBA" id="ARBA00004959"/>
    </source>
</evidence>
<dbReference type="GO" id="GO:0005829">
    <property type="term" value="C:cytosol"/>
    <property type="evidence" value="ECO:0007669"/>
    <property type="project" value="TreeGrafter"/>
</dbReference>
<dbReference type="GO" id="GO:0004345">
    <property type="term" value="F:glucose-6-phosphate dehydrogenase activity"/>
    <property type="evidence" value="ECO:0007669"/>
    <property type="project" value="UniProtKB-EC"/>
</dbReference>
<accession>A0A3P6R850</accession>
<evidence type="ECO:0000256" key="6">
    <source>
        <dbReference type="ARBA" id="ARBA00047696"/>
    </source>
</evidence>
<dbReference type="EC" id="1.1.1.49" evidence="2"/>
<dbReference type="InterPro" id="IPR001282">
    <property type="entry name" value="G6P_DH"/>
</dbReference>
<comment type="catalytic activity">
    <reaction evidence="6">
        <text>D-glucose 6-phosphate + NADP(+) = 6-phospho-D-glucono-1,5-lactone + NADPH + H(+)</text>
        <dbReference type="Rhea" id="RHEA:15841"/>
        <dbReference type="ChEBI" id="CHEBI:15378"/>
        <dbReference type="ChEBI" id="CHEBI:57783"/>
        <dbReference type="ChEBI" id="CHEBI:57955"/>
        <dbReference type="ChEBI" id="CHEBI:58349"/>
        <dbReference type="ChEBI" id="CHEBI:61548"/>
        <dbReference type="EC" id="1.1.1.49"/>
    </reaction>
    <physiologicalReaction direction="left-to-right" evidence="6">
        <dbReference type="Rhea" id="RHEA:15842"/>
    </physiologicalReaction>
</comment>
<dbReference type="Gene3D" id="3.30.360.10">
    <property type="entry name" value="Dihydrodipicolinate Reductase, domain 2"/>
    <property type="match status" value="1"/>
</dbReference>
<dbReference type="SUPFAM" id="SSF55347">
    <property type="entry name" value="Glyceraldehyde-3-phosphate dehydrogenase-like, C-terminal domain"/>
    <property type="match status" value="1"/>
</dbReference>
<dbReference type="EMBL" id="UYRU01007170">
    <property type="protein sequence ID" value="VDK40854.1"/>
    <property type="molecule type" value="Genomic_DNA"/>
</dbReference>
<evidence type="ECO:0000313" key="8">
    <source>
        <dbReference type="EMBL" id="VDK40854.1"/>
    </source>
</evidence>
<sequence>MRTDSITPTYACAVLYIPNERWKGVPFILRAGKGMFSTRYPANRI</sequence>
<keyword evidence="4" id="KW-0560">Oxidoreductase</keyword>